<keyword evidence="3" id="KW-1185">Reference proteome</keyword>
<comment type="caution">
    <text evidence="2">The sequence shown here is derived from an EMBL/GenBank/DDBJ whole genome shotgun (WGS) entry which is preliminary data.</text>
</comment>
<sequence>MTSSTINDISWSGELETRLLELYRKDDVVDIFWGRRVEEHRDGSKLWHIYVITRGLFHSYPKTETLADGQVIHFIAEEDGFAKFDDDSQLNLPRIPQDLYEKFDEALDNELGTSFRKLHYNLAGISTGYKRIDGKLTNIPAILLYVNQKGILRRGCGGIFPDKIRGIPVDVVESCLGKPCMGYGWKDCQLYQDVIKLGSSVGIGLTEKEKTVGTLGVVVREKKSPKRVGIVSCEHVFKFDEYSIKKGIVSQPSSEDLLDVLYRDLERYLEEKDEYKDKIEKLEREIESVKKRDPSLSIYNIGVYETGVRKNIFLEQYNKTFGIDAAFCVFNNENRKLHSKKFPFPIFSKDIKQTEFTDKICLNGFYTYDELNSFDDSNRVFKVGRTTGLTFGKFHSGRLSAAVQLRTQSIEYAKKTGKTIPPYNEEYQEIFIGYMKSHLESEILGRRQECYPIIWFDRQLVFEFKSCEFNYGDSGASVIDENGKALGILHSKFETNYIPYVIASPYFAVFEALNVEICLSPNPIESTIISAKADSSENLE</sequence>
<gene>
    <name evidence="2" type="ORF">Glove_140g17</name>
</gene>
<organism evidence="2 3">
    <name type="scientific">Diversispora epigaea</name>
    <dbReference type="NCBI Taxonomy" id="1348612"/>
    <lineage>
        <taxon>Eukaryota</taxon>
        <taxon>Fungi</taxon>
        <taxon>Fungi incertae sedis</taxon>
        <taxon>Mucoromycota</taxon>
        <taxon>Glomeromycotina</taxon>
        <taxon>Glomeromycetes</taxon>
        <taxon>Diversisporales</taxon>
        <taxon>Diversisporaceae</taxon>
        <taxon>Diversispora</taxon>
    </lineage>
</organism>
<accession>A0A397IUZ9</accession>
<feature type="coiled-coil region" evidence="1">
    <location>
        <begin position="258"/>
        <end position="292"/>
    </location>
</feature>
<reference evidence="2 3" key="1">
    <citation type="submission" date="2018-08" db="EMBL/GenBank/DDBJ databases">
        <title>Genome and evolution of the arbuscular mycorrhizal fungus Diversispora epigaea (formerly Glomus versiforme) and its bacterial endosymbionts.</title>
        <authorList>
            <person name="Sun X."/>
            <person name="Fei Z."/>
            <person name="Harrison M."/>
        </authorList>
    </citation>
    <scope>NUCLEOTIDE SEQUENCE [LARGE SCALE GENOMIC DNA]</scope>
    <source>
        <strain evidence="2 3">IT104</strain>
    </source>
</reference>
<evidence type="ECO:0000256" key="1">
    <source>
        <dbReference type="SAM" id="Coils"/>
    </source>
</evidence>
<proteinExistence type="predicted"/>
<evidence type="ECO:0000313" key="3">
    <source>
        <dbReference type="Proteomes" id="UP000266861"/>
    </source>
</evidence>
<keyword evidence="1" id="KW-0175">Coiled coil</keyword>
<dbReference type="EMBL" id="PQFF01000131">
    <property type="protein sequence ID" value="RHZ79829.1"/>
    <property type="molecule type" value="Genomic_DNA"/>
</dbReference>
<name>A0A397IUZ9_9GLOM</name>
<dbReference type="Proteomes" id="UP000266861">
    <property type="component" value="Unassembled WGS sequence"/>
</dbReference>
<protein>
    <submittedName>
        <fullName evidence="2">Uncharacterized protein</fullName>
    </submittedName>
</protein>
<dbReference type="OrthoDB" id="2351813at2759"/>
<evidence type="ECO:0000313" key="2">
    <source>
        <dbReference type="EMBL" id="RHZ79829.1"/>
    </source>
</evidence>
<dbReference type="AlphaFoldDB" id="A0A397IUZ9"/>